<gene>
    <name evidence="1" type="ORF">GS03_02044</name>
</gene>
<evidence type="ECO:0000313" key="2">
    <source>
        <dbReference type="Proteomes" id="UP000296862"/>
    </source>
</evidence>
<proteinExistence type="predicted"/>
<dbReference type="EMBL" id="CP038810">
    <property type="protein sequence ID" value="QBZ98536.1"/>
    <property type="molecule type" value="Genomic_DNA"/>
</dbReference>
<accession>A0A4P7PUV2</accession>
<organism evidence="1 2">
    <name type="scientific">Flavobacterium sangjuense</name>
    <dbReference type="NCBI Taxonomy" id="2518177"/>
    <lineage>
        <taxon>Bacteria</taxon>
        <taxon>Pseudomonadati</taxon>
        <taxon>Bacteroidota</taxon>
        <taxon>Flavobacteriia</taxon>
        <taxon>Flavobacteriales</taxon>
        <taxon>Flavobacteriaceae</taxon>
        <taxon>Flavobacterium</taxon>
    </lineage>
</organism>
<dbReference type="AlphaFoldDB" id="A0A4P7PUV2"/>
<keyword evidence="2" id="KW-1185">Reference proteome</keyword>
<sequence>MKALEKKRKNKEAREKIDKVYNKAKVYSL</sequence>
<evidence type="ECO:0000313" key="1">
    <source>
        <dbReference type="EMBL" id="QBZ98536.1"/>
    </source>
</evidence>
<dbReference type="KEGG" id="fsn:GS03_02044"/>
<reference evidence="1 2" key="1">
    <citation type="submission" date="2019-04" db="EMBL/GenBank/DDBJ databases">
        <title>Flavobacterium sp. GS03.</title>
        <authorList>
            <person name="Kim H."/>
        </authorList>
    </citation>
    <scope>NUCLEOTIDE SEQUENCE [LARGE SCALE GENOMIC DNA]</scope>
    <source>
        <strain evidence="1 2">GS03</strain>
    </source>
</reference>
<protein>
    <submittedName>
        <fullName evidence="1">Uncharacterized protein</fullName>
    </submittedName>
</protein>
<name>A0A4P7PUV2_9FLAO</name>
<dbReference type="Proteomes" id="UP000296862">
    <property type="component" value="Chromosome"/>
</dbReference>